<gene>
    <name evidence="1" type="ORF">SAMN02745704_01970</name>
</gene>
<evidence type="ECO:0000313" key="2">
    <source>
        <dbReference type="Proteomes" id="UP000190027"/>
    </source>
</evidence>
<dbReference type="AlphaFoldDB" id="A0A1T4XBQ6"/>
<dbReference type="Proteomes" id="UP000190027">
    <property type="component" value="Unassembled WGS sequence"/>
</dbReference>
<dbReference type="OrthoDB" id="5471208at2"/>
<sequence length="138" mass="15719">MSKSPAEVRRMLHTYGRQLTSAKRLARFRRALLASGAQDQVDISREARRRELVQRIAKEIIENLIVNGNHSPVIEDILDQLETETGNRVLLDYPLDGGDVRLLTETETGARELTGAQKNRILKRLWEITLAKVDDTML</sequence>
<organism evidence="1 2">
    <name type="scientific">Paucidesulfovibrio gracilis DSM 16080</name>
    <dbReference type="NCBI Taxonomy" id="1121449"/>
    <lineage>
        <taxon>Bacteria</taxon>
        <taxon>Pseudomonadati</taxon>
        <taxon>Thermodesulfobacteriota</taxon>
        <taxon>Desulfovibrionia</taxon>
        <taxon>Desulfovibrionales</taxon>
        <taxon>Desulfovibrionaceae</taxon>
        <taxon>Paucidesulfovibrio</taxon>
    </lineage>
</organism>
<proteinExistence type="predicted"/>
<dbReference type="STRING" id="1121449.SAMN02745704_01970"/>
<keyword evidence="2" id="KW-1185">Reference proteome</keyword>
<dbReference type="InterPro" id="IPR049840">
    <property type="entry name" value="DVU0524-like"/>
</dbReference>
<name>A0A1T4XBQ6_9BACT</name>
<dbReference type="RefSeq" id="WP_078717529.1">
    <property type="nucleotide sequence ID" value="NZ_FUYC01000009.1"/>
</dbReference>
<dbReference type="NCBIfam" id="NF041863">
    <property type="entry name" value="DVU0524_fam"/>
    <property type="match status" value="1"/>
</dbReference>
<reference evidence="1 2" key="1">
    <citation type="submission" date="2017-02" db="EMBL/GenBank/DDBJ databases">
        <authorList>
            <person name="Peterson S.W."/>
        </authorList>
    </citation>
    <scope>NUCLEOTIDE SEQUENCE [LARGE SCALE GENOMIC DNA]</scope>
    <source>
        <strain evidence="1 2">DSM 16080</strain>
    </source>
</reference>
<protein>
    <submittedName>
        <fullName evidence="1">Uncharacterized protein</fullName>
    </submittedName>
</protein>
<evidence type="ECO:0000313" key="1">
    <source>
        <dbReference type="EMBL" id="SKA86605.1"/>
    </source>
</evidence>
<accession>A0A1T4XBQ6</accession>
<dbReference type="EMBL" id="FUYC01000009">
    <property type="protein sequence ID" value="SKA86605.1"/>
    <property type="molecule type" value="Genomic_DNA"/>
</dbReference>